<evidence type="ECO:0000313" key="2">
    <source>
        <dbReference type="Proteomes" id="UP000283095"/>
    </source>
</evidence>
<evidence type="ECO:0000313" key="1">
    <source>
        <dbReference type="EMBL" id="AZV42133.1"/>
    </source>
</evidence>
<dbReference type="KEGG" id="pasa:BAOM_1523"/>
<dbReference type="AlphaFoldDB" id="A0A3T0KPB0"/>
<organism evidence="1 2">
    <name type="scientific">Peribacillus asahii</name>
    <dbReference type="NCBI Taxonomy" id="228899"/>
    <lineage>
        <taxon>Bacteria</taxon>
        <taxon>Bacillati</taxon>
        <taxon>Bacillota</taxon>
        <taxon>Bacilli</taxon>
        <taxon>Bacillales</taxon>
        <taxon>Bacillaceae</taxon>
        <taxon>Peribacillus</taxon>
    </lineage>
</organism>
<accession>A0A3T0KPB0</accession>
<gene>
    <name evidence="1" type="ORF">BAOM_1523</name>
</gene>
<proteinExistence type="predicted"/>
<name>A0A3T0KPB0_9BACI</name>
<dbReference type="Proteomes" id="UP000283095">
    <property type="component" value="Chromosome"/>
</dbReference>
<reference evidence="1 2" key="1">
    <citation type="submission" date="2018-01" db="EMBL/GenBank/DDBJ databases">
        <title>Bacillus asahii Genome sequencing and assembly.</title>
        <authorList>
            <person name="Jiang H."/>
            <person name="Feng Y."/>
            <person name="Zhao F."/>
            <person name="Lin X."/>
        </authorList>
    </citation>
    <scope>NUCLEOTIDE SEQUENCE [LARGE SCALE GENOMIC DNA]</scope>
    <source>
        <strain evidence="1 2">OM18</strain>
    </source>
</reference>
<dbReference type="EMBL" id="CP026095">
    <property type="protein sequence ID" value="AZV42133.1"/>
    <property type="molecule type" value="Genomic_DNA"/>
</dbReference>
<sequence length="45" mass="5388">MLPKLTAFFNKMADKRAVCAHFCVHEYLDIFVLLFKKIEFFDFLS</sequence>
<protein>
    <submittedName>
        <fullName evidence="1">Uncharacterized protein</fullName>
    </submittedName>
</protein>